<protein>
    <submittedName>
        <fullName evidence="7">Ribosomal protein L5</fullName>
    </submittedName>
</protein>
<comment type="similarity">
    <text evidence="1 4">Belongs to the universal ribosomal protein uL5 family.</text>
</comment>
<evidence type="ECO:0000256" key="3">
    <source>
        <dbReference type="ARBA" id="ARBA00023274"/>
    </source>
</evidence>
<dbReference type="GeneID" id="30214214"/>
<reference evidence="7" key="1">
    <citation type="journal article" date="2016" name="Genome Biol. Evol.">
        <title>Mitochondrial Genome of Palpitomonas bilix: Derived Genome Structure and Ancestral System for Cytochrome c Maturation.</title>
        <authorList>
            <consortium name="AP017433"/>
            <person name="Nishimura Y."/>
            <person name="Tanifuji G."/>
            <person name="Kamikawa R."/>
            <person name="Yabuki A."/>
            <person name="Hashimoto T."/>
            <person name="Inagaki Y."/>
        </authorList>
    </citation>
    <scope>NUCLEOTIDE SEQUENCE</scope>
</reference>
<dbReference type="Gene3D" id="3.30.1440.10">
    <property type="match status" value="1"/>
</dbReference>
<proteinExistence type="inferred from homology"/>
<evidence type="ECO:0000259" key="5">
    <source>
        <dbReference type="Pfam" id="PF00281"/>
    </source>
</evidence>
<dbReference type="EMBL" id="AP017433">
    <property type="protein sequence ID" value="BAV82415.1"/>
    <property type="molecule type" value="Genomic_DNA"/>
</dbReference>
<evidence type="ECO:0000256" key="1">
    <source>
        <dbReference type="ARBA" id="ARBA00008553"/>
    </source>
</evidence>
<dbReference type="RefSeq" id="YP_009317247.1">
    <property type="nucleotide sequence ID" value="NC_031832.1"/>
</dbReference>
<feature type="domain" description="Large ribosomal subunit protein uL5 N-terminal" evidence="5">
    <location>
        <begin position="24"/>
        <end position="80"/>
    </location>
</feature>
<dbReference type="InterPro" id="IPR031310">
    <property type="entry name" value="Ribosomal_uL5_N"/>
</dbReference>
<geneLocation type="mitochondrion" evidence="7"/>
<dbReference type="Pfam" id="PF00281">
    <property type="entry name" value="Ribosomal_L5"/>
    <property type="match status" value="1"/>
</dbReference>
<keyword evidence="7" id="KW-0496">Mitochondrion</keyword>
<gene>
    <name evidence="7" type="primary">rpl5</name>
</gene>
<keyword evidence="3 4" id="KW-0687">Ribonucleoprotein</keyword>
<dbReference type="GO" id="GO:0003735">
    <property type="term" value="F:structural constituent of ribosome"/>
    <property type="evidence" value="ECO:0007669"/>
    <property type="project" value="InterPro"/>
</dbReference>
<dbReference type="AlphaFoldDB" id="A0A1E1GHS8"/>
<dbReference type="InterPro" id="IPR031309">
    <property type="entry name" value="Ribosomal_uL5_C"/>
</dbReference>
<dbReference type="PANTHER" id="PTHR11994">
    <property type="entry name" value="60S RIBOSOMAL PROTEIN L11-RELATED"/>
    <property type="match status" value="1"/>
</dbReference>
<dbReference type="GO" id="GO:0005840">
    <property type="term" value="C:ribosome"/>
    <property type="evidence" value="ECO:0007669"/>
    <property type="project" value="UniProtKB-KW"/>
</dbReference>
<accession>A0A1E1GHS8</accession>
<dbReference type="InterPro" id="IPR002132">
    <property type="entry name" value="Ribosomal_uL5"/>
</dbReference>
<name>A0A1E1GHS8_9EUKA</name>
<evidence type="ECO:0000313" key="7">
    <source>
        <dbReference type="EMBL" id="BAV82415.1"/>
    </source>
</evidence>
<dbReference type="GO" id="GO:1990904">
    <property type="term" value="C:ribonucleoprotein complex"/>
    <property type="evidence" value="ECO:0007669"/>
    <property type="project" value="UniProtKB-KW"/>
</dbReference>
<evidence type="ECO:0000259" key="6">
    <source>
        <dbReference type="Pfam" id="PF00673"/>
    </source>
</evidence>
<evidence type="ECO:0000256" key="2">
    <source>
        <dbReference type="ARBA" id="ARBA00022980"/>
    </source>
</evidence>
<sequence length="195" mass="22785">MNRLLFYYENVVRSNMLLKIPYKNNMQIIKPKQITLNISCKDAVHNLKYMYSPYLQLELITGQRPCLTYAKKSIATFKLRQGMKIGAKVTLRGSNLYSFLHNLIHIALPRDRDFSGLTVKNISNKSNISFGLNTLLYFLEIENQYETFDFASPTRKNQFYGMDVSINFNTLNNVEIYLLLNALNVPFKDKLKKYK</sequence>
<dbReference type="PIRSF" id="PIRSF002161">
    <property type="entry name" value="Ribosomal_L5"/>
    <property type="match status" value="1"/>
</dbReference>
<dbReference type="GO" id="GO:0006412">
    <property type="term" value="P:translation"/>
    <property type="evidence" value="ECO:0007669"/>
    <property type="project" value="InterPro"/>
</dbReference>
<keyword evidence="2 4" id="KW-0689">Ribosomal protein</keyword>
<dbReference type="SUPFAM" id="SSF55282">
    <property type="entry name" value="RL5-like"/>
    <property type="match status" value="1"/>
</dbReference>
<evidence type="ECO:0000256" key="4">
    <source>
        <dbReference type="RuleBase" id="RU003930"/>
    </source>
</evidence>
<feature type="domain" description="Large ribosomal subunit protein uL5 C-terminal" evidence="6">
    <location>
        <begin position="84"/>
        <end position="187"/>
    </location>
</feature>
<dbReference type="InterPro" id="IPR022803">
    <property type="entry name" value="Ribosomal_uL5_dom_sf"/>
</dbReference>
<dbReference type="Pfam" id="PF00673">
    <property type="entry name" value="Ribosomal_L5_C"/>
    <property type="match status" value="1"/>
</dbReference>
<organism evidence="7">
    <name type="scientific">Palpitomonas bilix</name>
    <dbReference type="NCBI Taxonomy" id="652834"/>
    <lineage>
        <taxon>Eukaryota</taxon>
        <taxon>Eukaryota incertae sedis</taxon>
    </lineage>
</organism>